<accession>A0A1J1IXV9</accession>
<proteinExistence type="predicted"/>
<reference evidence="1 2" key="1">
    <citation type="submission" date="2015-04" db="EMBL/GenBank/DDBJ databases">
        <authorList>
            <person name="Syromyatnikov M.Y."/>
            <person name="Popov V.N."/>
        </authorList>
    </citation>
    <scope>NUCLEOTIDE SEQUENCE [LARGE SCALE GENOMIC DNA]</scope>
</reference>
<name>A0A1J1IXV9_9DIPT</name>
<evidence type="ECO:0000313" key="2">
    <source>
        <dbReference type="Proteomes" id="UP000183832"/>
    </source>
</evidence>
<protein>
    <submittedName>
        <fullName evidence="1">CLUMA_CG017109, isoform A</fullName>
    </submittedName>
</protein>
<keyword evidence="2" id="KW-1185">Reference proteome</keyword>
<sequence length="45" mass="5123">MVESLNLDSMFLKLGRTLSVQVFNTLIMLGKEEKNQQIKNPITLS</sequence>
<evidence type="ECO:0000313" key="1">
    <source>
        <dbReference type="EMBL" id="CRL03990.1"/>
    </source>
</evidence>
<dbReference type="AlphaFoldDB" id="A0A1J1IXV9"/>
<dbReference type="EMBL" id="CVRI01000061">
    <property type="protein sequence ID" value="CRL03990.1"/>
    <property type="molecule type" value="Genomic_DNA"/>
</dbReference>
<gene>
    <name evidence="1" type="ORF">CLUMA_CG017109</name>
</gene>
<organism evidence="1 2">
    <name type="scientific">Clunio marinus</name>
    <dbReference type="NCBI Taxonomy" id="568069"/>
    <lineage>
        <taxon>Eukaryota</taxon>
        <taxon>Metazoa</taxon>
        <taxon>Ecdysozoa</taxon>
        <taxon>Arthropoda</taxon>
        <taxon>Hexapoda</taxon>
        <taxon>Insecta</taxon>
        <taxon>Pterygota</taxon>
        <taxon>Neoptera</taxon>
        <taxon>Endopterygota</taxon>
        <taxon>Diptera</taxon>
        <taxon>Nematocera</taxon>
        <taxon>Chironomoidea</taxon>
        <taxon>Chironomidae</taxon>
        <taxon>Clunio</taxon>
    </lineage>
</organism>
<dbReference type="Proteomes" id="UP000183832">
    <property type="component" value="Unassembled WGS sequence"/>
</dbReference>